<keyword evidence="5" id="KW-0378">Hydrolase</keyword>
<dbReference type="Gene3D" id="1.20.120.330">
    <property type="entry name" value="Nucleotidyltransferases domain 2"/>
    <property type="match status" value="1"/>
</dbReference>
<dbReference type="OrthoDB" id="955324at2"/>
<proteinExistence type="predicted"/>
<name>A0A3P1CCN0_9BACT</name>
<evidence type="ECO:0000256" key="4">
    <source>
        <dbReference type="ARBA" id="ARBA00022741"/>
    </source>
</evidence>
<evidence type="ECO:0000313" key="6">
    <source>
        <dbReference type="EMBL" id="RRB11032.1"/>
    </source>
</evidence>
<keyword evidence="7" id="KW-1185">Reference proteome</keyword>
<sequence>MIQDAVYRRFEIIGEATIRLSDSLKTKYPEVEWKLMRAMRNKLAHEYFGISASTVYNTVKAYLPNLLEKLIKIQNEQRNHA</sequence>
<dbReference type="PANTHER" id="PTHR34139:SF1">
    <property type="entry name" value="RNASE MJ1380-RELATED"/>
    <property type="match status" value="1"/>
</dbReference>
<keyword evidence="2" id="KW-1277">Toxin-antitoxin system</keyword>
<dbReference type="Pfam" id="PF01934">
    <property type="entry name" value="HepT-like"/>
    <property type="match status" value="1"/>
</dbReference>
<dbReference type="InterPro" id="IPR008201">
    <property type="entry name" value="HepT-like"/>
</dbReference>
<dbReference type="PANTHER" id="PTHR34139">
    <property type="entry name" value="UPF0331 PROTEIN MJ0127"/>
    <property type="match status" value="1"/>
</dbReference>
<dbReference type="GO" id="GO:0110001">
    <property type="term" value="C:toxin-antitoxin complex"/>
    <property type="evidence" value="ECO:0007669"/>
    <property type="project" value="InterPro"/>
</dbReference>
<dbReference type="AlphaFoldDB" id="A0A3P1CCN0"/>
<accession>A0A3P1CCN0</accession>
<dbReference type="GO" id="GO:0016787">
    <property type="term" value="F:hydrolase activity"/>
    <property type="evidence" value="ECO:0007669"/>
    <property type="project" value="UniProtKB-KW"/>
</dbReference>
<gene>
    <name evidence="6" type="ORF">EHT87_28240</name>
</gene>
<organism evidence="6 7">
    <name type="scientific">Larkinella knui</name>
    <dbReference type="NCBI Taxonomy" id="2025310"/>
    <lineage>
        <taxon>Bacteria</taxon>
        <taxon>Pseudomonadati</taxon>
        <taxon>Bacteroidota</taxon>
        <taxon>Cytophagia</taxon>
        <taxon>Cytophagales</taxon>
        <taxon>Spirosomataceae</taxon>
        <taxon>Larkinella</taxon>
    </lineage>
</organism>
<keyword evidence="3" id="KW-0540">Nuclease</keyword>
<dbReference type="GO" id="GO:0004540">
    <property type="term" value="F:RNA nuclease activity"/>
    <property type="evidence" value="ECO:0007669"/>
    <property type="project" value="InterPro"/>
</dbReference>
<protein>
    <submittedName>
        <fullName evidence="6">DUF86 domain-containing protein</fullName>
    </submittedName>
</protein>
<dbReference type="Proteomes" id="UP000274271">
    <property type="component" value="Unassembled WGS sequence"/>
</dbReference>
<evidence type="ECO:0000313" key="7">
    <source>
        <dbReference type="Proteomes" id="UP000274271"/>
    </source>
</evidence>
<evidence type="ECO:0000256" key="2">
    <source>
        <dbReference type="ARBA" id="ARBA00022649"/>
    </source>
</evidence>
<dbReference type="GO" id="GO:0000166">
    <property type="term" value="F:nucleotide binding"/>
    <property type="evidence" value="ECO:0007669"/>
    <property type="project" value="UniProtKB-KW"/>
</dbReference>
<comment type="caution">
    <text evidence="6">The sequence shown here is derived from an EMBL/GenBank/DDBJ whole genome shotgun (WGS) entry which is preliminary data.</text>
</comment>
<reference evidence="6 7" key="1">
    <citation type="submission" date="2018-11" db="EMBL/GenBank/DDBJ databases">
        <authorList>
            <person name="Zhou Z."/>
            <person name="Wang G."/>
        </authorList>
    </citation>
    <scope>NUCLEOTIDE SEQUENCE [LARGE SCALE GENOMIC DNA]</scope>
    <source>
        <strain evidence="6 7">KCTC42998</strain>
    </source>
</reference>
<evidence type="ECO:0000256" key="5">
    <source>
        <dbReference type="ARBA" id="ARBA00022801"/>
    </source>
</evidence>
<dbReference type="EMBL" id="RQJP01000006">
    <property type="protein sequence ID" value="RRB11032.1"/>
    <property type="molecule type" value="Genomic_DNA"/>
</dbReference>
<keyword evidence="4" id="KW-0547">Nucleotide-binding</keyword>
<keyword evidence="1" id="KW-0597">Phosphoprotein</keyword>
<dbReference type="SUPFAM" id="SSF81593">
    <property type="entry name" value="Nucleotidyltransferase substrate binding subunit/domain"/>
    <property type="match status" value="1"/>
</dbReference>
<dbReference type="InterPro" id="IPR051813">
    <property type="entry name" value="HepT_RNase_toxin"/>
</dbReference>
<evidence type="ECO:0000256" key="3">
    <source>
        <dbReference type="ARBA" id="ARBA00022722"/>
    </source>
</evidence>
<evidence type="ECO:0000256" key="1">
    <source>
        <dbReference type="ARBA" id="ARBA00022553"/>
    </source>
</evidence>